<accession>A0A1M5CZE9</accession>
<name>A0A1M5CZE9_9BACE</name>
<dbReference type="InterPro" id="IPR029044">
    <property type="entry name" value="Nucleotide-diphossugar_trans"/>
</dbReference>
<dbReference type="EMBL" id="FQTV01000011">
    <property type="protein sequence ID" value="SHF60060.1"/>
    <property type="molecule type" value="Genomic_DNA"/>
</dbReference>
<proteinExistence type="predicted"/>
<dbReference type="OrthoDB" id="199095at2"/>
<gene>
    <name evidence="2" type="ORF">SAMN05444405_11110</name>
</gene>
<dbReference type="InterPro" id="IPR001173">
    <property type="entry name" value="Glyco_trans_2-like"/>
</dbReference>
<organism evidence="2 3">
    <name type="scientific">Bacteroides luti</name>
    <dbReference type="NCBI Taxonomy" id="1297750"/>
    <lineage>
        <taxon>Bacteria</taxon>
        <taxon>Pseudomonadati</taxon>
        <taxon>Bacteroidota</taxon>
        <taxon>Bacteroidia</taxon>
        <taxon>Bacteroidales</taxon>
        <taxon>Bacteroidaceae</taxon>
        <taxon>Bacteroides</taxon>
    </lineage>
</organism>
<dbReference type="RefSeq" id="WP_073402158.1">
    <property type="nucleotide sequence ID" value="NZ_FQTV01000011.1"/>
</dbReference>
<dbReference type="AlphaFoldDB" id="A0A1M5CZE9"/>
<dbReference type="PANTHER" id="PTHR22916">
    <property type="entry name" value="GLYCOSYLTRANSFERASE"/>
    <property type="match status" value="1"/>
</dbReference>
<dbReference type="PANTHER" id="PTHR22916:SF3">
    <property type="entry name" value="UDP-GLCNAC:BETAGAL BETA-1,3-N-ACETYLGLUCOSAMINYLTRANSFERASE-LIKE PROTEIN 1"/>
    <property type="match status" value="1"/>
</dbReference>
<keyword evidence="3" id="KW-1185">Reference proteome</keyword>
<feature type="domain" description="Glycosyltransferase 2-like" evidence="1">
    <location>
        <begin position="8"/>
        <end position="133"/>
    </location>
</feature>
<sequence length="333" mass="38774">MNAKVKVSVLMLTYNHEKYIVDAIESVMKQQTDFPFELVIGEDRSTDSTADICREYQKKYPEIIKLTTNEENLGLQENFIRSYNRCSGEYMAICEGDDFWINKHKLQIQADFLDSHKEYSACFHRALNYYQEDGSKSIGNGGYQKKVNTVFDIINCNPITNVTVMFRLGLFGELPSWFSKVTSYDFAIHVLNAEHGDAYFMNNVMAVYRQHKESIWSMASSEKQMLISVINRQLLIDHYKEKNKAICDKLTETYTNGCIRLVQYYQSIGNEEKVAETELFILKANPSFTVEQVKEMEKIRKAPLKKIISQRIFRLVKVIRREISKLIPLPKIK</sequence>
<dbReference type="GO" id="GO:0016758">
    <property type="term" value="F:hexosyltransferase activity"/>
    <property type="evidence" value="ECO:0007669"/>
    <property type="project" value="UniProtKB-ARBA"/>
</dbReference>
<dbReference type="Gene3D" id="3.90.550.10">
    <property type="entry name" value="Spore Coat Polysaccharide Biosynthesis Protein SpsA, Chain A"/>
    <property type="match status" value="1"/>
</dbReference>
<dbReference type="Proteomes" id="UP000184509">
    <property type="component" value="Unassembled WGS sequence"/>
</dbReference>
<dbReference type="STRING" id="1297750.SAMN05444405_11110"/>
<evidence type="ECO:0000313" key="3">
    <source>
        <dbReference type="Proteomes" id="UP000184509"/>
    </source>
</evidence>
<reference evidence="2 3" key="1">
    <citation type="submission" date="2016-11" db="EMBL/GenBank/DDBJ databases">
        <authorList>
            <person name="Jaros S."/>
            <person name="Januszkiewicz K."/>
            <person name="Wedrychowicz H."/>
        </authorList>
    </citation>
    <scope>NUCLEOTIDE SEQUENCE [LARGE SCALE GENOMIC DNA]</scope>
    <source>
        <strain evidence="2 3">DSM 26991</strain>
    </source>
</reference>
<dbReference type="Pfam" id="PF00535">
    <property type="entry name" value="Glycos_transf_2"/>
    <property type="match status" value="1"/>
</dbReference>
<evidence type="ECO:0000313" key="2">
    <source>
        <dbReference type="EMBL" id="SHF60060.1"/>
    </source>
</evidence>
<protein>
    <submittedName>
        <fullName evidence="2">Glycosyl transferase family 2</fullName>
    </submittedName>
</protein>
<dbReference type="SUPFAM" id="SSF53448">
    <property type="entry name" value="Nucleotide-diphospho-sugar transferases"/>
    <property type="match status" value="1"/>
</dbReference>
<evidence type="ECO:0000259" key="1">
    <source>
        <dbReference type="Pfam" id="PF00535"/>
    </source>
</evidence>
<keyword evidence="2" id="KW-0808">Transferase</keyword>